<reference evidence="2" key="1">
    <citation type="submission" date="2021-02" db="EMBL/GenBank/DDBJ databases">
        <authorList>
            <person name="Bekaert M."/>
        </authorList>
    </citation>
    <scope>NUCLEOTIDE SEQUENCE</scope>
    <source>
        <strain evidence="2">IoA-00</strain>
    </source>
</reference>
<evidence type="ECO:0000313" key="3">
    <source>
        <dbReference type="Proteomes" id="UP000675881"/>
    </source>
</evidence>
<dbReference type="InterPro" id="IPR000082">
    <property type="entry name" value="SEA_dom"/>
</dbReference>
<dbReference type="EMBL" id="HG994581">
    <property type="protein sequence ID" value="CAF2878886.1"/>
    <property type="molecule type" value="Genomic_DNA"/>
</dbReference>
<evidence type="ECO:0000313" key="2">
    <source>
        <dbReference type="EMBL" id="CAF2878886.1"/>
    </source>
</evidence>
<evidence type="ECO:0000259" key="1">
    <source>
        <dbReference type="Pfam" id="PF01390"/>
    </source>
</evidence>
<dbReference type="Gene3D" id="3.30.70.960">
    <property type="entry name" value="SEA domain"/>
    <property type="match status" value="1"/>
</dbReference>
<dbReference type="AlphaFoldDB" id="A0A7R8CU15"/>
<dbReference type="SUPFAM" id="SSF82671">
    <property type="entry name" value="SEA domain"/>
    <property type="match status" value="1"/>
</dbReference>
<dbReference type="OrthoDB" id="10658085at2759"/>
<accession>A0A7R8CU15</accession>
<gene>
    <name evidence="2" type="ORF">LSAA_6294</name>
</gene>
<protein>
    <submittedName>
        <fullName evidence="2">(salmon louse) hypothetical protein</fullName>
    </submittedName>
</protein>
<dbReference type="InterPro" id="IPR036364">
    <property type="entry name" value="SEA_dom_sf"/>
</dbReference>
<name>A0A7R8CU15_LEPSM</name>
<keyword evidence="3" id="KW-1185">Reference proteome</keyword>
<proteinExistence type="predicted"/>
<sequence>MDKEDRASGEALGIGIDPLHNYGACSCSYQRIYRYRKSLQMTEMDDSVFLLVQMHLLPLKATMDQLMDKNEDATHFGYMASNMVEVKYLSTGAENITNETQYEEVIPSSKVLSFVCLNTSLSIPLSHDPDKNLYMEVLCSNGDFIFPNSNEKWPSNCSLIPHCSINSSQSLSNNIIRLLGQEIPFRRVGEYIHYQCMDGIFLQTGNAILSKLCESDLKFHGNSSELLECQTLQKCKLPEMSPGLEMTPVYEEMVAGDAGKLGCIKPFHHIEGKIACHNLDNVRMFERDQFVIPKRDICGSFNTQSPNKKNQCSCTKVEISSLWQQYNLTALEWKDSLGNISSLEYISAKNLIENSLNNLFFKWNMTISLHYIRSVLIHLEPLDNDEVQILIIHQFKKSSIDSKALTEKRVDLVCHNDTQTLKGPDIYWDSNSTDGRISLVCRTNGEFQSLPNGSYSCVATCSMDVPMPSNESGLYLKDRKPDVVFEGELIRFECQNSSLALQIFDGSGEIDSNKDLISILCGPDGRYNITKKKTHDEFDFPTCLPRAKKCTCLGDIEDPDTAMSILEKYLYGTPGHISKDTTIDSITKYVHEVITPTKNRKGTIDLQNVTKENECTCRTYQNQGTRNSIWFSVEILNLPWKDEYLRLKDKKTIFAKGLLDKMVNEYLYSLPELRNAGYVRSEIFQFLRGSVDLIEKRKGLNPTRRSVIHSDLRIISNLNNQEEIGNKSLDGISVYEYDAIKRCNNDVLGSLAGLGFNHDNYITGSRKLASEVQVGSTVNLICNNPFQIIAEDVLDHDPTDNKITIECLINGKFNFPNMKDLPECKAYCEDNRHPAPPTYSGLVINQKHLNKTKYWKDDYISYLCKDQKLGVNGADESEYRFYCLTTDSHVAAQFHFPNMKKNETWPICETKTTTVPPVIIKAIDNAKKKITGDLIRQITADQYYHEKYSEDPNYLSSITIPFFFCLLLIFIGILYILRLDNPFLKLKSDS</sequence>
<dbReference type="Pfam" id="PF01390">
    <property type="entry name" value="SEA"/>
    <property type="match status" value="1"/>
</dbReference>
<dbReference type="Proteomes" id="UP000675881">
    <property type="component" value="Chromosome 2"/>
</dbReference>
<feature type="domain" description="SEA" evidence="1">
    <location>
        <begin position="328"/>
        <end position="418"/>
    </location>
</feature>
<organism evidence="2 3">
    <name type="scientific">Lepeophtheirus salmonis</name>
    <name type="common">Salmon louse</name>
    <name type="synonym">Caligus salmonis</name>
    <dbReference type="NCBI Taxonomy" id="72036"/>
    <lineage>
        <taxon>Eukaryota</taxon>
        <taxon>Metazoa</taxon>
        <taxon>Ecdysozoa</taxon>
        <taxon>Arthropoda</taxon>
        <taxon>Crustacea</taxon>
        <taxon>Multicrustacea</taxon>
        <taxon>Hexanauplia</taxon>
        <taxon>Copepoda</taxon>
        <taxon>Siphonostomatoida</taxon>
        <taxon>Caligidae</taxon>
        <taxon>Lepeophtheirus</taxon>
    </lineage>
</organism>